<feature type="region of interest" description="Disordered" evidence="2">
    <location>
        <begin position="148"/>
        <end position="188"/>
    </location>
</feature>
<dbReference type="EMBL" id="CAJNOC010003413">
    <property type="protein sequence ID" value="CAF0981464.1"/>
    <property type="molecule type" value="Genomic_DNA"/>
</dbReference>
<keyword evidence="5" id="KW-1185">Reference proteome</keyword>
<dbReference type="Proteomes" id="UP000663879">
    <property type="component" value="Unassembled WGS sequence"/>
</dbReference>
<evidence type="ECO:0000313" key="4">
    <source>
        <dbReference type="EMBL" id="CAF0981464.1"/>
    </source>
</evidence>
<evidence type="ECO:0000256" key="1">
    <source>
        <dbReference type="PROSITE-ProRule" id="PRU00325"/>
    </source>
</evidence>
<feature type="compositionally biased region" description="Basic and acidic residues" evidence="2">
    <location>
        <begin position="169"/>
        <end position="178"/>
    </location>
</feature>
<dbReference type="GO" id="GO:0008270">
    <property type="term" value="F:zinc ion binding"/>
    <property type="evidence" value="ECO:0007669"/>
    <property type="project" value="UniProtKB-KW"/>
</dbReference>
<dbReference type="AlphaFoldDB" id="A0A814FDQ7"/>
<proteinExistence type="predicted"/>
<organism evidence="4 5">
    <name type="scientific">Brachionus calyciflorus</name>
    <dbReference type="NCBI Taxonomy" id="104777"/>
    <lineage>
        <taxon>Eukaryota</taxon>
        <taxon>Metazoa</taxon>
        <taxon>Spiralia</taxon>
        <taxon>Gnathifera</taxon>
        <taxon>Rotifera</taxon>
        <taxon>Eurotatoria</taxon>
        <taxon>Monogononta</taxon>
        <taxon>Pseudotrocha</taxon>
        <taxon>Ploima</taxon>
        <taxon>Brachionidae</taxon>
        <taxon>Brachionus</taxon>
    </lineage>
</organism>
<gene>
    <name evidence="4" type="ORF">OXX778_LOCUS15443</name>
</gene>
<evidence type="ECO:0000256" key="2">
    <source>
        <dbReference type="SAM" id="MobiDB-lite"/>
    </source>
</evidence>
<sequence>KEFNLSPVISKSDLVEAYKWNNQNKTIIHFKDDNCYYLSSGERADITKEDCKSFNQALLEQKWKNFDEMMHEITSIYRVKFNEDSWKLSTCSCCFWLKNYKCNHQIAIAARKKKCNFDSVGMDIPIQSNRKKGRPKNTLSAFLLQPKETQSCDSGPKGIQSNEETDEENLPKRSRIEPEEIQSQTASKSCDKCCSKMTKRRYWACPNKCGKN</sequence>
<feature type="non-terminal residue" evidence="4">
    <location>
        <position position="1"/>
    </location>
</feature>
<keyword evidence="1" id="KW-0862">Zinc</keyword>
<dbReference type="InterPro" id="IPR007527">
    <property type="entry name" value="Znf_SWIM"/>
</dbReference>
<dbReference type="PROSITE" id="PS50966">
    <property type="entry name" value="ZF_SWIM"/>
    <property type="match status" value="1"/>
</dbReference>
<comment type="caution">
    <text evidence="4">The sequence shown here is derived from an EMBL/GenBank/DDBJ whole genome shotgun (WGS) entry which is preliminary data.</text>
</comment>
<protein>
    <recommendedName>
        <fullName evidence="3">SWIM-type domain-containing protein</fullName>
    </recommendedName>
</protein>
<reference evidence="4" key="1">
    <citation type="submission" date="2021-02" db="EMBL/GenBank/DDBJ databases">
        <authorList>
            <person name="Nowell W R."/>
        </authorList>
    </citation>
    <scope>NUCLEOTIDE SEQUENCE</scope>
    <source>
        <strain evidence="4">Ploen Becks lab</strain>
    </source>
</reference>
<evidence type="ECO:0000313" key="5">
    <source>
        <dbReference type="Proteomes" id="UP000663879"/>
    </source>
</evidence>
<dbReference type="OrthoDB" id="10244944at2759"/>
<keyword evidence="1" id="KW-0863">Zinc-finger</keyword>
<evidence type="ECO:0000259" key="3">
    <source>
        <dbReference type="PROSITE" id="PS50966"/>
    </source>
</evidence>
<accession>A0A814FDQ7</accession>
<feature type="domain" description="SWIM-type" evidence="3">
    <location>
        <begin position="77"/>
        <end position="113"/>
    </location>
</feature>
<name>A0A814FDQ7_9BILA</name>
<keyword evidence="1" id="KW-0479">Metal-binding</keyword>